<keyword evidence="12" id="KW-1133">Transmembrane helix</keyword>
<dbReference type="InterPro" id="IPR012338">
    <property type="entry name" value="Beta-lactam/transpept-like"/>
</dbReference>
<evidence type="ECO:0000313" key="17">
    <source>
        <dbReference type="Proteomes" id="UP000003571"/>
    </source>
</evidence>
<comment type="pathway">
    <text evidence="1">Cell wall biogenesis; peptidoglycan biosynthesis.</text>
</comment>
<feature type="domain" description="Glycosyl transferase family 51" evidence="14">
    <location>
        <begin position="60"/>
        <end position="221"/>
    </location>
</feature>
<dbReference type="OrthoDB" id="343702at2"/>
<proteinExistence type="inferred from homology"/>
<keyword evidence="7 16" id="KW-0808">Transferase</keyword>
<dbReference type="PANTHER" id="PTHR32282">
    <property type="entry name" value="BINDING PROTEIN TRANSPEPTIDASE, PUTATIVE-RELATED"/>
    <property type="match status" value="1"/>
</dbReference>
<evidence type="ECO:0000256" key="4">
    <source>
        <dbReference type="ARBA" id="ARBA00022645"/>
    </source>
</evidence>
<dbReference type="PANTHER" id="PTHR32282:SF15">
    <property type="entry name" value="PENICILLIN-BINDING PROTEIN 1C"/>
    <property type="match status" value="1"/>
</dbReference>
<keyword evidence="6 16" id="KW-0328">Glycosyltransferase</keyword>
<dbReference type="InterPro" id="IPR001264">
    <property type="entry name" value="Glyco_trans_51"/>
</dbReference>
<keyword evidence="12" id="KW-0812">Transmembrane</keyword>
<dbReference type="EMBL" id="AGRW01000045">
    <property type="protein sequence ID" value="EIC01879.1"/>
    <property type="molecule type" value="Genomic_DNA"/>
</dbReference>
<dbReference type="SUPFAM" id="SSF53955">
    <property type="entry name" value="Lysozyme-like"/>
    <property type="match status" value="1"/>
</dbReference>
<evidence type="ECO:0000259" key="14">
    <source>
        <dbReference type="Pfam" id="PF00912"/>
    </source>
</evidence>
<comment type="catalytic activity">
    <reaction evidence="11">
        <text>[GlcNAc-(1-&gt;4)-Mur2Ac(oyl-L-Ala-gamma-D-Glu-L-Lys-D-Ala-D-Ala)](n)-di-trans,octa-cis-undecaprenyl diphosphate + beta-D-GlcNAc-(1-&gt;4)-Mur2Ac(oyl-L-Ala-gamma-D-Glu-L-Lys-D-Ala-D-Ala)-di-trans,octa-cis-undecaprenyl diphosphate = [GlcNAc-(1-&gt;4)-Mur2Ac(oyl-L-Ala-gamma-D-Glu-L-Lys-D-Ala-D-Ala)](n+1)-di-trans,octa-cis-undecaprenyl diphosphate + di-trans,octa-cis-undecaprenyl diphosphate + H(+)</text>
        <dbReference type="Rhea" id="RHEA:23708"/>
        <dbReference type="Rhea" id="RHEA-COMP:9602"/>
        <dbReference type="Rhea" id="RHEA-COMP:9603"/>
        <dbReference type="ChEBI" id="CHEBI:15378"/>
        <dbReference type="ChEBI" id="CHEBI:58405"/>
        <dbReference type="ChEBI" id="CHEBI:60033"/>
        <dbReference type="ChEBI" id="CHEBI:78435"/>
        <dbReference type="EC" id="2.4.99.28"/>
    </reaction>
</comment>
<dbReference type="Proteomes" id="UP000003571">
    <property type="component" value="Unassembled WGS sequence"/>
</dbReference>
<dbReference type="Gene3D" id="1.10.3810.10">
    <property type="entry name" value="Biosynthetic peptidoglycan transglycosylase-like"/>
    <property type="match status" value="1"/>
</dbReference>
<dbReference type="GO" id="GO:0008658">
    <property type="term" value="F:penicillin binding"/>
    <property type="evidence" value="ECO:0007669"/>
    <property type="project" value="InterPro"/>
</dbReference>
<name>H7EKH4_9SPIR</name>
<evidence type="ECO:0000256" key="12">
    <source>
        <dbReference type="SAM" id="Phobius"/>
    </source>
</evidence>
<dbReference type="STRING" id="907348.TresaDRAFT_1631"/>
<evidence type="ECO:0000256" key="9">
    <source>
        <dbReference type="ARBA" id="ARBA00023268"/>
    </source>
</evidence>
<organism evidence="16 17">
    <name type="scientific">Treponema saccharophilum DSM 2985</name>
    <dbReference type="NCBI Taxonomy" id="907348"/>
    <lineage>
        <taxon>Bacteria</taxon>
        <taxon>Pseudomonadati</taxon>
        <taxon>Spirochaetota</taxon>
        <taxon>Spirochaetia</taxon>
        <taxon>Spirochaetales</taxon>
        <taxon>Treponemataceae</taxon>
        <taxon>Treponema</taxon>
    </lineage>
</organism>
<evidence type="ECO:0000256" key="10">
    <source>
        <dbReference type="ARBA" id="ARBA00044770"/>
    </source>
</evidence>
<dbReference type="InterPro" id="IPR009647">
    <property type="entry name" value="PBP_C"/>
</dbReference>
<feature type="domain" description="Penicillin-binding C-terminal" evidence="15">
    <location>
        <begin position="678"/>
        <end position="758"/>
    </location>
</feature>
<keyword evidence="12" id="KW-0472">Membrane</keyword>
<dbReference type="GO" id="GO:0008955">
    <property type="term" value="F:peptidoglycan glycosyltransferase activity"/>
    <property type="evidence" value="ECO:0007669"/>
    <property type="project" value="UniProtKB-EC"/>
</dbReference>
<reference evidence="16 17" key="1">
    <citation type="submission" date="2011-09" db="EMBL/GenBank/DDBJ databases">
        <title>The draft genome of Treponema saccharophilum DSM 2985.</title>
        <authorList>
            <consortium name="US DOE Joint Genome Institute (JGI-PGF)"/>
            <person name="Lucas S."/>
            <person name="Copeland A."/>
            <person name="Lapidus A."/>
            <person name="Glavina del Rio T."/>
            <person name="Dalin E."/>
            <person name="Tice H."/>
            <person name="Bruce D."/>
            <person name="Goodwin L."/>
            <person name="Pitluck S."/>
            <person name="Peters L."/>
            <person name="Kyrpides N."/>
            <person name="Mavromatis K."/>
            <person name="Ivanova N."/>
            <person name="Markowitz V."/>
            <person name="Cheng J.-F."/>
            <person name="Hugenholtz P."/>
            <person name="Woyke T."/>
            <person name="Wu D."/>
            <person name="Gronow S."/>
            <person name="Wellnitz S."/>
            <person name="Brambilla E."/>
            <person name="Klenk H.-P."/>
            <person name="Eisen J.A."/>
        </authorList>
    </citation>
    <scope>NUCLEOTIDE SEQUENCE [LARGE SCALE GENOMIC DNA]</scope>
    <source>
        <strain evidence="16 17">DSM 2985</strain>
    </source>
</reference>
<keyword evidence="4" id="KW-0121">Carboxypeptidase</keyword>
<dbReference type="AlphaFoldDB" id="H7EKH4"/>
<dbReference type="SUPFAM" id="SSF56601">
    <property type="entry name" value="beta-lactamase/transpeptidase-like"/>
    <property type="match status" value="1"/>
</dbReference>
<dbReference type="EC" id="2.4.99.28" evidence="10"/>
<dbReference type="NCBIfam" id="TIGR02073">
    <property type="entry name" value="PBP_1c"/>
    <property type="match status" value="1"/>
</dbReference>
<evidence type="ECO:0000256" key="5">
    <source>
        <dbReference type="ARBA" id="ARBA00022670"/>
    </source>
</evidence>
<feature type="transmembrane region" description="Helical" evidence="12">
    <location>
        <begin position="9"/>
        <end position="30"/>
    </location>
</feature>
<dbReference type="InterPro" id="IPR011815">
    <property type="entry name" value="PBP_1c"/>
</dbReference>
<dbReference type="GO" id="GO:0006508">
    <property type="term" value="P:proteolysis"/>
    <property type="evidence" value="ECO:0007669"/>
    <property type="project" value="UniProtKB-KW"/>
</dbReference>
<evidence type="ECO:0000256" key="6">
    <source>
        <dbReference type="ARBA" id="ARBA00022676"/>
    </source>
</evidence>
<keyword evidence="9" id="KW-0511">Multifunctional enzyme</keyword>
<feature type="domain" description="Penicillin-binding protein transpeptidase" evidence="13">
    <location>
        <begin position="309"/>
        <end position="436"/>
    </location>
</feature>
<dbReference type="GO" id="GO:0009252">
    <property type="term" value="P:peptidoglycan biosynthetic process"/>
    <property type="evidence" value="ECO:0007669"/>
    <property type="project" value="InterPro"/>
</dbReference>
<keyword evidence="17" id="KW-1185">Reference proteome</keyword>
<dbReference type="GO" id="GO:0030288">
    <property type="term" value="C:outer membrane-bounded periplasmic space"/>
    <property type="evidence" value="ECO:0007669"/>
    <property type="project" value="TreeGrafter"/>
</dbReference>
<dbReference type="Gene3D" id="3.40.710.10">
    <property type="entry name" value="DD-peptidase/beta-lactamase superfamily"/>
    <property type="match status" value="2"/>
</dbReference>
<protein>
    <recommendedName>
        <fullName evidence="10">peptidoglycan glycosyltransferase</fullName>
        <ecNumber evidence="10">2.4.99.28</ecNumber>
    </recommendedName>
</protein>
<dbReference type="InterPro" id="IPR001460">
    <property type="entry name" value="PCN-bd_Tpept"/>
</dbReference>
<dbReference type="Pfam" id="PF06832">
    <property type="entry name" value="BiPBP_C"/>
    <property type="match status" value="1"/>
</dbReference>
<dbReference type="InterPro" id="IPR023346">
    <property type="entry name" value="Lysozyme-like_dom_sf"/>
</dbReference>
<gene>
    <name evidence="16" type="ORF">TresaDRAFT_1631</name>
</gene>
<accession>H7EKH4</accession>
<dbReference type="InterPro" id="IPR036950">
    <property type="entry name" value="PBP_transglycosylase"/>
</dbReference>
<dbReference type="InterPro" id="IPR050396">
    <property type="entry name" value="Glycosyltr_51/Transpeptidase"/>
</dbReference>
<comment type="caution">
    <text evidence="16">The sequence shown here is derived from an EMBL/GenBank/DDBJ whole genome shotgun (WGS) entry which is preliminary data.</text>
</comment>
<evidence type="ECO:0000256" key="2">
    <source>
        <dbReference type="ARBA" id="ARBA00007090"/>
    </source>
</evidence>
<evidence type="ECO:0000256" key="7">
    <source>
        <dbReference type="ARBA" id="ARBA00022679"/>
    </source>
</evidence>
<comment type="similarity">
    <text evidence="2">In the C-terminal section; belongs to the transpeptidase family.</text>
</comment>
<comment type="similarity">
    <text evidence="3">In the N-terminal section; belongs to the glycosyltransferase 51 family.</text>
</comment>
<evidence type="ECO:0000259" key="15">
    <source>
        <dbReference type="Pfam" id="PF06832"/>
    </source>
</evidence>
<evidence type="ECO:0000259" key="13">
    <source>
        <dbReference type="Pfam" id="PF00905"/>
    </source>
</evidence>
<sequence>MLNNVPRRVFVAAAVLSAVVILVFFSSFTLDFSARPLSYAVYDNDGRLLGAKVAADEQWRFESSTVPEKFESAIIAFEDKRFRYHFGIDPLSLARAVTMNLKQSRVVSGGSTITMQTVRLLENHPKRTFFQKAKEAVLAVSLEMRFSKKKILELYVANAPFGGNVVGLEAASWRYFNRSPDHLTWAESATLAVLPNQPSLVYPGANKEILLAKRNALLRKLHERGFFDGRVLQLSLEEELPEKPYALPSSAPHYLEFLIASSKGSEKGKAKKQKSKFATTIDSGIQANTARILERWSANFRKKGISNAAALVVDTKTLDILAYCGNTGGYDANPDSYDVNLVRAKRSSGSILKPFLYAAMLDSGQLLPEQLVIDVPTRIGSYSPGNNIPEYQGVIQASEALSRSLNIPAIRELREYGVNAFLAHLKKCGFTTFTRSADDYGLPLILGGGETMLEEVVFAYARMMNKAQSPLADFPSSSGSSYLTLEALANGTRPLEEANWQRYAHSKKIAWKTGTSSGNRDTWAVGTTPEYTVGVWIGNADGHGNSELRSFMTSAPVLFDLFSALSRTTWPAKPEFDLKEVEVCAHSGFLSGTNCPSVKTSLAPKKAPAVFVCPYCRIVSLTPDLKFQATADDLEGGVLPVTQKRFVLPPGIELWYKKINFGYEPLPAFTENHKKSAVNDLSIVFPEQGANLIIPVEIDGKDGAMVMQAACRDPSRTVYWDLDGEFLGMTRHYHDMAVTPRAGKHTLTLSDSNGTVVSRTFTIVADDDE</sequence>
<dbReference type="Pfam" id="PF00905">
    <property type="entry name" value="Transpeptidase"/>
    <property type="match status" value="1"/>
</dbReference>
<dbReference type="RefSeq" id="WP_002704101.1">
    <property type="nucleotide sequence ID" value="NZ_AGRW01000045.1"/>
</dbReference>
<evidence type="ECO:0000313" key="16">
    <source>
        <dbReference type="EMBL" id="EIC01879.1"/>
    </source>
</evidence>
<evidence type="ECO:0000256" key="3">
    <source>
        <dbReference type="ARBA" id="ARBA00007739"/>
    </source>
</evidence>
<evidence type="ECO:0000256" key="11">
    <source>
        <dbReference type="ARBA" id="ARBA00049902"/>
    </source>
</evidence>
<keyword evidence="5" id="KW-0645">Protease</keyword>
<evidence type="ECO:0000256" key="8">
    <source>
        <dbReference type="ARBA" id="ARBA00022801"/>
    </source>
</evidence>
<dbReference type="PATRIC" id="fig|907348.3.peg.1392"/>
<keyword evidence="8" id="KW-0378">Hydrolase</keyword>
<dbReference type="GO" id="GO:0004180">
    <property type="term" value="F:carboxypeptidase activity"/>
    <property type="evidence" value="ECO:0007669"/>
    <property type="project" value="UniProtKB-KW"/>
</dbReference>
<evidence type="ECO:0000256" key="1">
    <source>
        <dbReference type="ARBA" id="ARBA00004752"/>
    </source>
</evidence>
<dbReference type="eggNOG" id="COG4953">
    <property type="taxonomic scope" value="Bacteria"/>
</dbReference>
<dbReference type="Pfam" id="PF00912">
    <property type="entry name" value="Transgly"/>
    <property type="match status" value="1"/>
</dbReference>